<reference evidence="15 16" key="1">
    <citation type="submission" date="2017-12" db="EMBL/GenBank/DDBJ databases">
        <authorList>
            <person name="Hurst M.R.H."/>
        </authorList>
    </citation>
    <scope>NUCLEOTIDE SEQUENCE [LARGE SCALE GENOMIC DNA]</scope>
    <source>
        <strain evidence="15 16">SY-3-19</strain>
    </source>
</reference>
<evidence type="ECO:0000256" key="7">
    <source>
        <dbReference type="ARBA" id="ARBA00023077"/>
    </source>
</evidence>
<keyword evidence="9 10" id="KW-0998">Cell outer membrane</keyword>
<dbReference type="SMART" id="SM00965">
    <property type="entry name" value="STN"/>
    <property type="match status" value="1"/>
</dbReference>
<evidence type="ECO:0000256" key="12">
    <source>
        <dbReference type="SAM" id="MobiDB-lite"/>
    </source>
</evidence>
<dbReference type="Gene3D" id="2.40.170.20">
    <property type="entry name" value="TonB-dependent receptor, beta-barrel domain"/>
    <property type="match status" value="1"/>
</dbReference>
<proteinExistence type="inferred from homology"/>
<dbReference type="OrthoDB" id="7051241at2"/>
<keyword evidence="4" id="KW-0410">Iron transport</keyword>
<dbReference type="GO" id="GO:0009279">
    <property type="term" value="C:cell outer membrane"/>
    <property type="evidence" value="ECO:0007669"/>
    <property type="project" value="UniProtKB-SubCell"/>
</dbReference>
<dbReference type="RefSeq" id="WP_104830734.1">
    <property type="nucleotide sequence ID" value="NZ_PJCH01000010.1"/>
</dbReference>
<evidence type="ECO:0000313" key="15">
    <source>
        <dbReference type="EMBL" id="PQA87176.1"/>
    </source>
</evidence>
<feature type="compositionally biased region" description="Low complexity" evidence="12">
    <location>
        <begin position="122"/>
        <end position="135"/>
    </location>
</feature>
<feature type="chain" id="PRO_5015639742" description="Secretin/TonB short N-terminal domain-containing protein" evidence="13">
    <location>
        <begin position="31"/>
        <end position="879"/>
    </location>
</feature>
<evidence type="ECO:0000256" key="3">
    <source>
        <dbReference type="ARBA" id="ARBA00022452"/>
    </source>
</evidence>
<dbReference type="Gene3D" id="3.55.50.30">
    <property type="match status" value="1"/>
</dbReference>
<keyword evidence="2 10" id="KW-0813">Transport</keyword>
<evidence type="ECO:0000256" key="2">
    <source>
        <dbReference type="ARBA" id="ARBA00022448"/>
    </source>
</evidence>
<dbReference type="PROSITE" id="PS52016">
    <property type="entry name" value="TONB_DEPENDENT_REC_3"/>
    <property type="match status" value="1"/>
</dbReference>
<evidence type="ECO:0000256" key="5">
    <source>
        <dbReference type="ARBA" id="ARBA00022692"/>
    </source>
</evidence>
<dbReference type="InterPro" id="IPR011662">
    <property type="entry name" value="Secretin/TonB_short_N"/>
</dbReference>
<dbReference type="Pfam" id="PF00593">
    <property type="entry name" value="TonB_dep_Rec_b-barrel"/>
    <property type="match status" value="1"/>
</dbReference>
<feature type="domain" description="Secretin/TonB short N-terminal" evidence="14">
    <location>
        <begin position="65"/>
        <end position="116"/>
    </location>
</feature>
<keyword evidence="3 10" id="KW-1134">Transmembrane beta strand</keyword>
<comment type="similarity">
    <text evidence="10 11">Belongs to the TonB-dependent receptor family.</text>
</comment>
<feature type="region of interest" description="Disordered" evidence="12">
    <location>
        <begin position="122"/>
        <end position="142"/>
    </location>
</feature>
<comment type="caution">
    <text evidence="15">The sequence shown here is derived from an EMBL/GenBank/DDBJ whole genome shotgun (WGS) entry which is preliminary data.</text>
</comment>
<dbReference type="InterPro" id="IPR039426">
    <property type="entry name" value="TonB-dep_rcpt-like"/>
</dbReference>
<accession>A0A2S7K3W7</accession>
<gene>
    <name evidence="15" type="ORF">CW354_14145</name>
</gene>
<keyword evidence="6" id="KW-0408">Iron</keyword>
<name>A0A2S7K3W7_9PROT</name>
<dbReference type="InterPro" id="IPR000531">
    <property type="entry name" value="Beta-barrel_TonB"/>
</dbReference>
<evidence type="ECO:0000256" key="6">
    <source>
        <dbReference type="ARBA" id="ARBA00023004"/>
    </source>
</evidence>
<evidence type="ECO:0000256" key="10">
    <source>
        <dbReference type="PROSITE-ProRule" id="PRU01360"/>
    </source>
</evidence>
<dbReference type="Proteomes" id="UP000239504">
    <property type="component" value="Unassembled WGS sequence"/>
</dbReference>
<keyword evidence="4" id="KW-0406">Ion transport</keyword>
<sequence>MRVLSAPGGRAFWACLAGALLWTQAHPARAAAGAGEGAPDRAIVFYIPPSGLDAALEAFAEQTGAEIIYADRDIAGKTSPGVAGILGETQALDILIAGTGLEFVKNEYGVIIVRRVSEPAQDRAAAPAADTSPEAGMREIDERSPVDEVVAIGTNIRGVRNPASPVHIHRRETIERSGAASVQDFVRLLPQNLNFSDTTAAGFAGPPSGFGGAGAAIDMRGLGEGATLTLVNGRRVAPGGEGAGFVDISLLPLSAIERIEMVTDGASAIYGADAVAGVANFELVDRIEGAQTDLAFGSVTEGGLRQLRASQMAGTKWSGGNIFAGYEFLGSTRLDSQDRKISAGAADPTDLSPKRERHSVFAGASAALSPDLDVEIFGLYSDREVSFRLSDNLFGAGEETTSARLLFGNVSGTYHLGRGWAASFSANYSRNETAGARLAASAPPFDVDARSAMTVAELMAEGPVFAAPGGDVRLAAGFQFRSERFLRSTMSVTQERTSRDRRAYAGFAELYVPVFGEPNARSGLEELTLTAAARIERFSDFGETVNPKVGLRYAPSEEIRFRGTFGTSFQAPGLYDLGRNRTVQPLPGALFVPDPDALGAPPDVLVLSGGNPDLDPENATTWTAGADFGSFGAPGFAAALTYYDIKFKNRIGTPGVALNQALATPEAFGGAVTIDPALEQVQPYYVSSEFSNPFGISADAIGAIVDYGLANTASTKVSGVDLKLGYEADIGAGALSAGLDASYMFDYNFQANSAQDRVSLLDTVFHPPDLRFRANAGFGSGAFSAAFYVNYVDSYESFETGVREQVASWTTVDLGLTYDGGDAASSQRRKGLSVNLYVANLFDEPPPFVDLGLGLGLSFDGVNANATGRFISIGVSKSW</sequence>
<comment type="subcellular location">
    <subcellularLocation>
        <location evidence="1 10">Cell outer membrane</location>
        <topology evidence="1 10">Multi-pass membrane protein</topology>
    </subcellularLocation>
</comment>
<evidence type="ECO:0000256" key="13">
    <source>
        <dbReference type="SAM" id="SignalP"/>
    </source>
</evidence>
<dbReference type="InterPro" id="IPR012910">
    <property type="entry name" value="Plug_dom"/>
</dbReference>
<protein>
    <recommendedName>
        <fullName evidence="14">Secretin/TonB short N-terminal domain-containing protein</fullName>
    </recommendedName>
</protein>
<evidence type="ECO:0000259" key="14">
    <source>
        <dbReference type="SMART" id="SM00965"/>
    </source>
</evidence>
<evidence type="ECO:0000256" key="9">
    <source>
        <dbReference type="ARBA" id="ARBA00023237"/>
    </source>
</evidence>
<evidence type="ECO:0000256" key="1">
    <source>
        <dbReference type="ARBA" id="ARBA00004571"/>
    </source>
</evidence>
<evidence type="ECO:0000256" key="4">
    <source>
        <dbReference type="ARBA" id="ARBA00022496"/>
    </source>
</evidence>
<dbReference type="Gene3D" id="2.170.130.10">
    <property type="entry name" value="TonB-dependent receptor, plug domain"/>
    <property type="match status" value="1"/>
</dbReference>
<keyword evidence="7 11" id="KW-0798">TonB box</keyword>
<dbReference type="EMBL" id="PJCH01000010">
    <property type="protein sequence ID" value="PQA87176.1"/>
    <property type="molecule type" value="Genomic_DNA"/>
</dbReference>
<evidence type="ECO:0000313" key="16">
    <source>
        <dbReference type="Proteomes" id="UP000239504"/>
    </source>
</evidence>
<keyword evidence="5 10" id="KW-0812">Transmembrane</keyword>
<keyword evidence="16" id="KW-1185">Reference proteome</keyword>
<dbReference type="InterPro" id="IPR037066">
    <property type="entry name" value="Plug_dom_sf"/>
</dbReference>
<dbReference type="PANTHER" id="PTHR47234">
    <property type="match status" value="1"/>
</dbReference>
<dbReference type="SUPFAM" id="SSF56935">
    <property type="entry name" value="Porins"/>
    <property type="match status" value="1"/>
</dbReference>
<evidence type="ECO:0000256" key="8">
    <source>
        <dbReference type="ARBA" id="ARBA00023136"/>
    </source>
</evidence>
<dbReference type="Pfam" id="PF07715">
    <property type="entry name" value="Plug"/>
    <property type="match status" value="1"/>
</dbReference>
<dbReference type="PANTHER" id="PTHR47234:SF1">
    <property type="entry name" value="TONB-DEPENDENT RECEPTOR"/>
    <property type="match status" value="1"/>
</dbReference>
<feature type="signal peptide" evidence="13">
    <location>
        <begin position="1"/>
        <end position="30"/>
    </location>
</feature>
<keyword evidence="13" id="KW-0732">Signal</keyword>
<dbReference type="GO" id="GO:0006826">
    <property type="term" value="P:iron ion transport"/>
    <property type="evidence" value="ECO:0007669"/>
    <property type="project" value="UniProtKB-KW"/>
</dbReference>
<dbReference type="InterPro" id="IPR036942">
    <property type="entry name" value="Beta-barrel_TonB_sf"/>
</dbReference>
<organism evidence="15 16">
    <name type="scientific">Hyphococcus luteus</name>
    <dbReference type="NCBI Taxonomy" id="2058213"/>
    <lineage>
        <taxon>Bacteria</taxon>
        <taxon>Pseudomonadati</taxon>
        <taxon>Pseudomonadota</taxon>
        <taxon>Alphaproteobacteria</taxon>
        <taxon>Parvularculales</taxon>
        <taxon>Parvularculaceae</taxon>
        <taxon>Hyphococcus</taxon>
    </lineage>
</organism>
<keyword evidence="8 10" id="KW-0472">Membrane</keyword>
<evidence type="ECO:0000256" key="11">
    <source>
        <dbReference type="RuleBase" id="RU003357"/>
    </source>
</evidence>
<dbReference type="AlphaFoldDB" id="A0A2S7K3W7"/>